<gene>
    <name evidence="3" type="ORF">PSYICH_LOCUS3654</name>
</gene>
<feature type="region of interest" description="Disordered" evidence="2">
    <location>
        <begin position="251"/>
        <end position="304"/>
    </location>
</feature>
<accession>A0A9P0CGB4</accession>
<keyword evidence="1" id="KW-0175">Coiled coil</keyword>
<feature type="compositionally biased region" description="Low complexity" evidence="2">
    <location>
        <begin position="258"/>
        <end position="270"/>
    </location>
</feature>
<dbReference type="EMBL" id="OV651825">
    <property type="protein sequence ID" value="CAH1102972.1"/>
    <property type="molecule type" value="Genomic_DNA"/>
</dbReference>
<reference evidence="3" key="1">
    <citation type="submission" date="2022-01" db="EMBL/GenBank/DDBJ databases">
        <authorList>
            <person name="King R."/>
        </authorList>
    </citation>
    <scope>NUCLEOTIDE SEQUENCE</scope>
</reference>
<organism evidence="3 4">
    <name type="scientific">Psylliodes chrysocephalus</name>
    <dbReference type="NCBI Taxonomy" id="3402493"/>
    <lineage>
        <taxon>Eukaryota</taxon>
        <taxon>Metazoa</taxon>
        <taxon>Ecdysozoa</taxon>
        <taxon>Arthropoda</taxon>
        <taxon>Hexapoda</taxon>
        <taxon>Insecta</taxon>
        <taxon>Pterygota</taxon>
        <taxon>Neoptera</taxon>
        <taxon>Endopterygota</taxon>
        <taxon>Coleoptera</taxon>
        <taxon>Polyphaga</taxon>
        <taxon>Cucujiformia</taxon>
        <taxon>Chrysomeloidea</taxon>
        <taxon>Chrysomelidae</taxon>
        <taxon>Galerucinae</taxon>
        <taxon>Alticini</taxon>
        <taxon>Psylliodes</taxon>
    </lineage>
</organism>
<feature type="compositionally biased region" description="Basic and acidic residues" evidence="2">
    <location>
        <begin position="140"/>
        <end position="151"/>
    </location>
</feature>
<feature type="region of interest" description="Disordered" evidence="2">
    <location>
        <begin position="334"/>
        <end position="357"/>
    </location>
</feature>
<proteinExistence type="predicted"/>
<dbReference type="Proteomes" id="UP001153636">
    <property type="component" value="Chromosome 13"/>
</dbReference>
<keyword evidence="4" id="KW-1185">Reference proteome</keyword>
<evidence type="ECO:0000313" key="3">
    <source>
        <dbReference type="EMBL" id="CAH1102972.1"/>
    </source>
</evidence>
<protein>
    <submittedName>
        <fullName evidence="3">Uncharacterized protein</fullName>
    </submittedName>
</protein>
<feature type="region of interest" description="Disordered" evidence="2">
    <location>
        <begin position="104"/>
        <end position="179"/>
    </location>
</feature>
<sequence>MGEPSGPTKTGYETLYSRRVRERINAASKPPTVNVNVSKKHVALYSPKIFKAKRTHPYKTVSTARNLTNSPNPGSYSTFRRNPLAENFSEKSLEKTLVIHQVKDTNTKRLASESQGPEEPKLTKPDNQQNQPHKIINYESMEKPTQESSEKHKMKSTENSTQQSMENSTQQSKEKAASNLQSLEKADHDLQSLEKANRNLQSMQNAANLVETNVDTEQTHEDDAQTSDDILETSENSVEILRSDSMENLRKTLEDSNSEPSSPESTDSTELNIDEQESGTDSPDTIKNASTFIPPEKYGENQNQTQDFPEFTSAYKTLPIPPNVTARILNFQQRDDSSGEDASQNNKGPTPSNIIQTTPTTSIGGNAALITCIFTTDTL</sequence>
<feature type="coiled-coil region" evidence="1">
    <location>
        <begin position="183"/>
        <end position="213"/>
    </location>
</feature>
<name>A0A9P0CGB4_9CUCU</name>
<feature type="compositionally biased region" description="Polar residues" evidence="2">
    <location>
        <begin position="340"/>
        <end position="357"/>
    </location>
</feature>
<evidence type="ECO:0000256" key="1">
    <source>
        <dbReference type="SAM" id="Coils"/>
    </source>
</evidence>
<dbReference type="AlphaFoldDB" id="A0A9P0CGB4"/>
<evidence type="ECO:0000256" key="2">
    <source>
        <dbReference type="SAM" id="MobiDB-lite"/>
    </source>
</evidence>
<feature type="compositionally biased region" description="Polar residues" evidence="2">
    <location>
        <begin position="157"/>
        <end position="171"/>
    </location>
</feature>
<evidence type="ECO:0000313" key="4">
    <source>
        <dbReference type="Proteomes" id="UP001153636"/>
    </source>
</evidence>
<feature type="compositionally biased region" description="Polar residues" evidence="2">
    <location>
        <begin position="279"/>
        <end position="291"/>
    </location>
</feature>